<feature type="region of interest" description="Disordered" evidence="2">
    <location>
        <begin position="59"/>
        <end position="79"/>
    </location>
</feature>
<evidence type="ECO:0000313" key="4">
    <source>
        <dbReference type="Proteomes" id="UP000274822"/>
    </source>
</evidence>
<feature type="compositionally biased region" description="Low complexity" evidence="2">
    <location>
        <begin position="1"/>
        <end position="22"/>
    </location>
</feature>
<reference evidence="3 4" key="1">
    <citation type="journal article" date="2018" name="New Phytol.">
        <title>Phylogenomics of Endogonaceae and evolution of mycorrhizas within Mucoromycota.</title>
        <authorList>
            <person name="Chang Y."/>
            <person name="Desiro A."/>
            <person name="Na H."/>
            <person name="Sandor L."/>
            <person name="Lipzen A."/>
            <person name="Clum A."/>
            <person name="Barry K."/>
            <person name="Grigoriev I.V."/>
            <person name="Martin F.M."/>
            <person name="Stajich J.E."/>
            <person name="Smith M.E."/>
            <person name="Bonito G."/>
            <person name="Spatafora J.W."/>
        </authorList>
    </citation>
    <scope>NUCLEOTIDE SEQUENCE [LARGE SCALE GENOMIC DNA]</scope>
    <source>
        <strain evidence="3 4">AD002</strain>
    </source>
</reference>
<feature type="region of interest" description="Disordered" evidence="2">
    <location>
        <begin position="1"/>
        <end position="30"/>
    </location>
</feature>
<feature type="coiled-coil region" evidence="1">
    <location>
        <begin position="120"/>
        <end position="147"/>
    </location>
</feature>
<dbReference type="AlphaFoldDB" id="A0A433Q8U6"/>
<evidence type="ECO:0000313" key="3">
    <source>
        <dbReference type="EMBL" id="RUS26196.1"/>
    </source>
</evidence>
<accession>A0A433Q8U6</accession>
<sequence>GICDPTAADTPTATEPAATTPPSVGANGTPKKRVYFADHVPTGRLSTYIVIESWDDYVAAPPSPDREDSPPGSPVEEPPFALPLIRSAITPSPFAMTLEAVRLSMALAKQQALALRLMQMREERADLDQLKIELLRVERRVMVAQRRVVERNMEQTKRAREEMRVGWQEVKTMIRELERARREVGVRGDKRVERGAEYGAVLGWVGWVRCLLQREIDGVVRTYDGNGPELGCGRGQVEKRQGDMERLETEIWFNGRKDREKEMGGAVFEGEDGVIECKEFGDGFAERFLPEYWSGAEGDGEKGGMARASIIKGEKVSDLVCQKSSCEGVGEEVRWFAYASRSEEAAESPLFLRGPPVTEKRFVEGSRLLLRVENSTGLFSASTGVQRDACMQAMGHGVTHTDTYCSSWTKSLRDTGDVECRLTLRIAVGIFGDKERSKKGVSKEGGTLYHLPVGMGGGKEFSKRGICLRA</sequence>
<keyword evidence="4" id="KW-1185">Reference proteome</keyword>
<gene>
    <name evidence="3" type="ORF">BC938DRAFT_471091</name>
</gene>
<comment type="caution">
    <text evidence="3">The sequence shown here is derived from an EMBL/GenBank/DDBJ whole genome shotgun (WGS) entry which is preliminary data.</text>
</comment>
<evidence type="ECO:0000256" key="1">
    <source>
        <dbReference type="SAM" id="Coils"/>
    </source>
</evidence>
<feature type="non-terminal residue" evidence="3">
    <location>
        <position position="470"/>
    </location>
</feature>
<protein>
    <submittedName>
        <fullName evidence="3">Uncharacterized protein</fullName>
    </submittedName>
</protein>
<feature type="non-terminal residue" evidence="3">
    <location>
        <position position="1"/>
    </location>
</feature>
<name>A0A433Q8U6_9FUNG</name>
<evidence type="ECO:0000256" key="2">
    <source>
        <dbReference type="SAM" id="MobiDB-lite"/>
    </source>
</evidence>
<proteinExistence type="predicted"/>
<dbReference type="EMBL" id="RBNJ01011005">
    <property type="protein sequence ID" value="RUS26196.1"/>
    <property type="molecule type" value="Genomic_DNA"/>
</dbReference>
<dbReference type="Proteomes" id="UP000274822">
    <property type="component" value="Unassembled WGS sequence"/>
</dbReference>
<keyword evidence="1" id="KW-0175">Coiled coil</keyword>
<organism evidence="3 4">
    <name type="scientific">Jimgerdemannia flammicorona</name>
    <dbReference type="NCBI Taxonomy" id="994334"/>
    <lineage>
        <taxon>Eukaryota</taxon>
        <taxon>Fungi</taxon>
        <taxon>Fungi incertae sedis</taxon>
        <taxon>Mucoromycota</taxon>
        <taxon>Mucoromycotina</taxon>
        <taxon>Endogonomycetes</taxon>
        <taxon>Endogonales</taxon>
        <taxon>Endogonaceae</taxon>
        <taxon>Jimgerdemannia</taxon>
    </lineage>
</organism>